<dbReference type="GO" id="GO:0005829">
    <property type="term" value="C:cytosol"/>
    <property type="evidence" value="ECO:0007669"/>
    <property type="project" value="TreeGrafter"/>
</dbReference>
<name>A0A328UA84_9FIRM</name>
<evidence type="ECO:0000256" key="2">
    <source>
        <dbReference type="ARBA" id="ARBA00022679"/>
    </source>
</evidence>
<protein>
    <recommendedName>
        <fullName evidence="1">N(6)-L-threonylcarbamoyladenine synthase</fullName>
        <ecNumber evidence="1">2.3.1.234</ecNumber>
    </recommendedName>
</protein>
<dbReference type="Proteomes" id="UP000249377">
    <property type="component" value="Unassembled WGS sequence"/>
</dbReference>
<evidence type="ECO:0000256" key="1">
    <source>
        <dbReference type="ARBA" id="ARBA00012156"/>
    </source>
</evidence>
<dbReference type="InterPro" id="IPR017860">
    <property type="entry name" value="Peptidase_M22_CS"/>
</dbReference>
<dbReference type="AlphaFoldDB" id="A0A328UA84"/>
<dbReference type="InterPro" id="IPR017861">
    <property type="entry name" value="KAE1/TsaD"/>
</dbReference>
<dbReference type="GO" id="GO:0070525">
    <property type="term" value="P:tRNA threonylcarbamoyladenosine metabolic process"/>
    <property type="evidence" value="ECO:0007669"/>
    <property type="project" value="UniProtKB-ARBA"/>
</dbReference>
<keyword evidence="5" id="KW-0012">Acyltransferase</keyword>
<proteinExistence type="predicted"/>
<dbReference type="InterPro" id="IPR000905">
    <property type="entry name" value="Gcp-like_dom"/>
</dbReference>
<dbReference type="PROSITE" id="PS01016">
    <property type="entry name" value="GLYCOPROTEASE"/>
    <property type="match status" value="1"/>
</dbReference>
<organism evidence="8 9">
    <name type="scientific">Hydrogeniiclostridium mannosilyticum</name>
    <dbReference type="NCBI Taxonomy" id="2764322"/>
    <lineage>
        <taxon>Bacteria</taxon>
        <taxon>Bacillati</taxon>
        <taxon>Bacillota</taxon>
        <taxon>Clostridia</taxon>
        <taxon>Eubacteriales</taxon>
        <taxon>Acutalibacteraceae</taxon>
        <taxon>Hydrogeniiclostridium</taxon>
    </lineage>
</organism>
<comment type="caution">
    <text evidence="8">The sequence shown here is derived from an EMBL/GenBank/DDBJ whole genome shotgun (WGS) entry which is preliminary data.</text>
</comment>
<accession>A0A328UA84</accession>
<dbReference type="Gene3D" id="3.30.420.40">
    <property type="match status" value="2"/>
</dbReference>
<dbReference type="Pfam" id="PF00814">
    <property type="entry name" value="TsaD"/>
    <property type="match status" value="1"/>
</dbReference>
<keyword evidence="9" id="KW-1185">Reference proteome</keyword>
<feature type="domain" description="Gcp-like" evidence="7">
    <location>
        <begin position="45"/>
        <end position="300"/>
    </location>
</feature>
<evidence type="ECO:0000313" key="8">
    <source>
        <dbReference type="EMBL" id="RAQ22520.1"/>
    </source>
</evidence>
<sequence>MPDCLGIDTSNYTTSAALYCKQGILQRKKLLPVREGALGLRQSDAVFHHVQQLPELVEALLKESDGCIGAVGVSSRPRDQAGSYMPCFTVGTGVARSLAAALKIPLFYFSHQAGHIAAALYSAGCMEWVERPFLAFHVSGGTTEAVRVTPDPEGILRADIAATSLDLKAGQAIDRVGGLLGLPFPSGRAMEALALASKAEFRPRASMKGGNCSLSGVQNQCEKLLREGAPKEDVALYCLLSVHAALDAMAAALTEKHPGLPILFAGGVSGCSILRERLSRKYQAKFAEPDFSSDNAAGVALLASLRLNHIMGNE</sequence>
<keyword evidence="2" id="KW-0808">Transferase</keyword>
<dbReference type="RefSeq" id="WP_112333581.1">
    <property type="nucleotide sequence ID" value="NZ_QLYR01000012.1"/>
</dbReference>
<dbReference type="PRINTS" id="PR00789">
    <property type="entry name" value="OSIALOPTASE"/>
</dbReference>
<dbReference type="SUPFAM" id="SSF53067">
    <property type="entry name" value="Actin-like ATPase domain"/>
    <property type="match status" value="1"/>
</dbReference>
<dbReference type="PANTHER" id="PTHR11735:SF11">
    <property type="entry name" value="TRNA THREONYLCARBAMOYLADENOSINE BIOSYNTHESIS PROTEIN TSAB"/>
    <property type="match status" value="1"/>
</dbReference>
<comment type="catalytic activity">
    <reaction evidence="6">
        <text>L-threonylcarbamoyladenylate + adenosine(37) in tRNA = N(6)-L-threonylcarbamoyladenosine(37) in tRNA + AMP + H(+)</text>
        <dbReference type="Rhea" id="RHEA:37059"/>
        <dbReference type="Rhea" id="RHEA-COMP:10162"/>
        <dbReference type="Rhea" id="RHEA-COMP:10163"/>
        <dbReference type="ChEBI" id="CHEBI:15378"/>
        <dbReference type="ChEBI" id="CHEBI:73682"/>
        <dbReference type="ChEBI" id="CHEBI:74411"/>
        <dbReference type="ChEBI" id="CHEBI:74418"/>
        <dbReference type="ChEBI" id="CHEBI:456215"/>
        <dbReference type="EC" id="2.3.1.234"/>
    </reaction>
</comment>
<evidence type="ECO:0000256" key="5">
    <source>
        <dbReference type="ARBA" id="ARBA00023315"/>
    </source>
</evidence>
<reference evidence="8 9" key="1">
    <citation type="submission" date="2018-06" db="EMBL/GenBank/DDBJ databases">
        <title>Noncontiguous genome sequence of Ruminococcaceae bacterium ASD2818.</title>
        <authorList>
            <person name="Chaplin A.V."/>
            <person name="Sokolova S.R."/>
            <person name="Kochetkova T.O."/>
            <person name="Goltsov A.Y."/>
            <person name="Trofimov D.Y."/>
            <person name="Efimov B.A."/>
        </authorList>
    </citation>
    <scope>NUCLEOTIDE SEQUENCE [LARGE SCALE GENOMIC DNA]</scope>
    <source>
        <strain evidence="8 9">ASD2818</strain>
    </source>
</reference>
<dbReference type="GO" id="GO:0006400">
    <property type="term" value="P:tRNA modification"/>
    <property type="evidence" value="ECO:0007669"/>
    <property type="project" value="UniProtKB-ARBA"/>
</dbReference>
<keyword evidence="3" id="KW-0819">tRNA processing</keyword>
<dbReference type="EMBL" id="QLYR01000012">
    <property type="protein sequence ID" value="RAQ22520.1"/>
    <property type="molecule type" value="Genomic_DNA"/>
</dbReference>
<dbReference type="EC" id="2.3.1.234" evidence="1"/>
<dbReference type="GO" id="GO:0046872">
    <property type="term" value="F:metal ion binding"/>
    <property type="evidence" value="ECO:0007669"/>
    <property type="project" value="UniProtKB-KW"/>
</dbReference>
<dbReference type="InterPro" id="IPR043129">
    <property type="entry name" value="ATPase_NBD"/>
</dbReference>
<evidence type="ECO:0000256" key="3">
    <source>
        <dbReference type="ARBA" id="ARBA00022694"/>
    </source>
</evidence>
<keyword evidence="4" id="KW-0479">Metal-binding</keyword>
<dbReference type="GO" id="GO:0061711">
    <property type="term" value="F:tRNA N(6)-L-threonylcarbamoyladenine synthase activity"/>
    <property type="evidence" value="ECO:0007669"/>
    <property type="project" value="UniProtKB-EC"/>
</dbReference>
<evidence type="ECO:0000256" key="6">
    <source>
        <dbReference type="ARBA" id="ARBA00048117"/>
    </source>
</evidence>
<evidence type="ECO:0000259" key="7">
    <source>
        <dbReference type="Pfam" id="PF00814"/>
    </source>
</evidence>
<evidence type="ECO:0000256" key="4">
    <source>
        <dbReference type="ARBA" id="ARBA00022723"/>
    </source>
</evidence>
<gene>
    <name evidence="8" type="ORF">DPQ25_12860</name>
</gene>
<evidence type="ECO:0000313" key="9">
    <source>
        <dbReference type="Proteomes" id="UP000249377"/>
    </source>
</evidence>
<dbReference type="PANTHER" id="PTHR11735">
    <property type="entry name" value="TRNA N6-ADENOSINE THREONYLCARBAMOYLTRANSFERASE"/>
    <property type="match status" value="1"/>
</dbReference>